<feature type="non-terminal residue" evidence="2">
    <location>
        <position position="146"/>
    </location>
</feature>
<keyword evidence="2" id="KW-0560">Oxidoreductase</keyword>
<sequence>DHPHRARPLRGHGQDRQGLGFHAVGRAAGPALRLQHPVRERARHQPRGADRRGPRQLLHHGAELRPGGCRSERRHAGKRGAGEAGAGWRGLHRHPLRPEAHRQRPRHRRGSPARTGGRGQAQLPNLQAAQGRDELGGGGSRGDRRL</sequence>
<feature type="compositionally biased region" description="Basic residues" evidence="1">
    <location>
        <begin position="1"/>
        <end position="10"/>
    </location>
</feature>
<dbReference type="EMBL" id="CADCWA010000120">
    <property type="protein sequence ID" value="CAA9521578.1"/>
    <property type="molecule type" value="Genomic_DNA"/>
</dbReference>
<proteinExistence type="predicted"/>
<evidence type="ECO:0000256" key="1">
    <source>
        <dbReference type="SAM" id="MobiDB-lite"/>
    </source>
</evidence>
<dbReference type="GO" id="GO:0004601">
    <property type="term" value="F:peroxidase activity"/>
    <property type="evidence" value="ECO:0007669"/>
    <property type="project" value="UniProtKB-KW"/>
</dbReference>
<feature type="region of interest" description="Disordered" evidence="1">
    <location>
        <begin position="1"/>
        <end position="146"/>
    </location>
</feature>
<reference evidence="2" key="1">
    <citation type="submission" date="2020-02" db="EMBL/GenBank/DDBJ databases">
        <authorList>
            <person name="Meier V. D."/>
        </authorList>
    </citation>
    <scope>NUCLEOTIDE SEQUENCE</scope>
    <source>
        <strain evidence="2">AVDCRST_MAG31</strain>
    </source>
</reference>
<dbReference type="EC" id="1.11.1.15" evidence="2"/>
<protein>
    <submittedName>
        <fullName evidence="2">Peroxiredoxin OsmC</fullName>
        <ecNumber evidence="2">1.11.1.15</ecNumber>
    </submittedName>
</protein>
<evidence type="ECO:0000313" key="2">
    <source>
        <dbReference type="EMBL" id="CAA9521578.1"/>
    </source>
</evidence>
<feature type="compositionally biased region" description="Basic and acidic residues" evidence="1">
    <location>
        <begin position="131"/>
        <end position="146"/>
    </location>
</feature>
<accession>A0A6J4TFU5</accession>
<keyword evidence="2" id="KW-0575">Peroxidase</keyword>
<organism evidence="2">
    <name type="scientific">uncultured Sphingomonas sp</name>
    <dbReference type="NCBI Taxonomy" id="158754"/>
    <lineage>
        <taxon>Bacteria</taxon>
        <taxon>Pseudomonadati</taxon>
        <taxon>Pseudomonadota</taxon>
        <taxon>Alphaproteobacteria</taxon>
        <taxon>Sphingomonadales</taxon>
        <taxon>Sphingomonadaceae</taxon>
        <taxon>Sphingomonas</taxon>
        <taxon>environmental samples</taxon>
    </lineage>
</organism>
<feature type="non-terminal residue" evidence="2">
    <location>
        <position position="1"/>
    </location>
</feature>
<name>A0A6J4TFU5_9SPHN</name>
<dbReference type="AlphaFoldDB" id="A0A6J4TFU5"/>
<gene>
    <name evidence="2" type="ORF">AVDCRST_MAG31-1650</name>
</gene>